<feature type="compositionally biased region" description="Low complexity" evidence="1">
    <location>
        <begin position="24"/>
        <end position="45"/>
    </location>
</feature>
<sequence>MSGLPLPDDFTGRDPREGGGPHGGHAPYPGGEPYAAAEFPEAATTPPTARAIRCPACRREHVYEPPTLPCPCGAALKVPLLRGGAPVQVRFRSWEDSWLSMRCPSCGRSDQWPQPEFTCNCGATVRLPVDRAPRAGAGGPQGSRPLGVRPQYPAPGAFHGDDTNGALYADNPGHPGAPGGARRAPHPGPPSTPHPGPGAPAIPPPVPQGGRWQNRPPFRPQPIRTGQDAVLTAARYLEWLGFGELELTEGQEREAVTLLGDRLVAQVDTWPEQADMRSVECLWLQTLHAEEMAAAMFTTAGYSHQATVRGEQLLVALFTLDDGGVPQPVNGAAEALLETGWTS</sequence>
<keyword evidence="3" id="KW-1185">Reference proteome</keyword>
<evidence type="ECO:0000313" key="3">
    <source>
        <dbReference type="Proteomes" id="UP000540506"/>
    </source>
</evidence>
<dbReference type="EMBL" id="JACHJV010000001">
    <property type="protein sequence ID" value="MBB4922685.1"/>
    <property type="molecule type" value="Genomic_DNA"/>
</dbReference>
<comment type="caution">
    <text evidence="2">The sequence shown here is derived from an EMBL/GenBank/DDBJ whole genome shotgun (WGS) entry which is preliminary data.</text>
</comment>
<dbReference type="Proteomes" id="UP000540506">
    <property type="component" value="Unassembled WGS sequence"/>
</dbReference>
<organism evidence="2 3">
    <name type="scientific">Kitasatospora kifunensis</name>
    <name type="common">Streptomyces kifunensis</name>
    <dbReference type="NCBI Taxonomy" id="58351"/>
    <lineage>
        <taxon>Bacteria</taxon>
        <taxon>Bacillati</taxon>
        <taxon>Actinomycetota</taxon>
        <taxon>Actinomycetes</taxon>
        <taxon>Kitasatosporales</taxon>
        <taxon>Streptomycetaceae</taxon>
        <taxon>Kitasatospora</taxon>
    </lineage>
</organism>
<evidence type="ECO:0000256" key="1">
    <source>
        <dbReference type="SAM" id="MobiDB-lite"/>
    </source>
</evidence>
<protein>
    <submittedName>
        <fullName evidence="2">Uncharacterized protein</fullName>
    </submittedName>
</protein>
<gene>
    <name evidence="2" type="ORF">FHR34_001678</name>
</gene>
<feature type="compositionally biased region" description="Pro residues" evidence="1">
    <location>
        <begin position="186"/>
        <end position="207"/>
    </location>
</feature>
<proteinExistence type="predicted"/>
<dbReference type="AlphaFoldDB" id="A0A7W7QZY7"/>
<reference evidence="2 3" key="1">
    <citation type="submission" date="2020-08" db="EMBL/GenBank/DDBJ databases">
        <title>Sequencing the genomes of 1000 actinobacteria strains.</title>
        <authorList>
            <person name="Klenk H.-P."/>
        </authorList>
    </citation>
    <scope>NUCLEOTIDE SEQUENCE [LARGE SCALE GENOMIC DNA]</scope>
    <source>
        <strain evidence="2 3">DSM 41654</strain>
    </source>
</reference>
<dbReference type="RefSeq" id="WP_184934820.1">
    <property type="nucleotide sequence ID" value="NZ_JACHJV010000001.1"/>
</dbReference>
<evidence type="ECO:0000313" key="2">
    <source>
        <dbReference type="EMBL" id="MBB4922685.1"/>
    </source>
</evidence>
<feature type="region of interest" description="Disordered" evidence="1">
    <location>
        <begin position="132"/>
        <end position="222"/>
    </location>
</feature>
<feature type="compositionally biased region" description="Basic and acidic residues" evidence="1">
    <location>
        <begin position="10"/>
        <end position="19"/>
    </location>
</feature>
<accession>A0A7W7QZY7</accession>
<feature type="region of interest" description="Disordered" evidence="1">
    <location>
        <begin position="1"/>
        <end position="45"/>
    </location>
</feature>
<name>A0A7W7QZY7_KITKI</name>